<dbReference type="Proteomes" id="UP000420707">
    <property type="component" value="Unassembled WGS sequence"/>
</dbReference>
<dbReference type="Pfam" id="PF13734">
    <property type="entry name" value="Inhibitor_I69"/>
    <property type="match status" value="1"/>
</dbReference>
<protein>
    <recommendedName>
        <fullName evidence="7">Spi protease inhibitor domain-containing protein</fullName>
    </recommendedName>
</protein>
<reference evidence="9" key="1">
    <citation type="submission" date="2019-09" db="EMBL/GenBank/DDBJ databases">
        <title>Distinct polysaccharide growth profiles of human intestinal Prevotella copri isolates.</title>
        <authorList>
            <person name="Fehlner-Peach H."/>
            <person name="Magnabosco C."/>
            <person name="Raghavan V."/>
            <person name="Scher J.U."/>
            <person name="Tett A."/>
            <person name="Cox L.M."/>
            <person name="Gottsegen C."/>
            <person name="Watters A."/>
            <person name="Wiltshire- Gordon J.D."/>
            <person name="Segata N."/>
            <person name="Bonneau R."/>
            <person name="Littman D.R."/>
        </authorList>
    </citation>
    <scope>NUCLEOTIDE SEQUENCE [LARGE SCALE GENOMIC DNA]</scope>
    <source>
        <strain evidence="9">iAP146</strain>
    </source>
</reference>
<sequence>MKQTSFHSVKLKIKRTALLVVGLTLFQLLAWAGPRSFQQAQAIAERQAALQGIVMDQQQVSKARKQYQQEGSSSSETATSYYVFDNGADKGFTIVSGDDELPEIVGYSAHGNSENLMKTEGCAAFLKAYQKFVAAFNQGDAKARKILAEQRALKADARYQQSKIAPLLGDIAWNQLTPYNKMCPKYRGSSQSATGCVATAMAQVMMYYQYPKELKATIPAYTTTTNKLKVNAISKGENYDWDNMLPTYTQGKYNTTQADAVAKLMFHCGAAVQMDYGPSSGAWVLPEDMSTYFGYDADLLQEVYRSFYTLAEWKEILDRELEAKRPILYGGAASDESGHQFVCDGSDGEGLYHINWGWSGHSDGYFDITLLDPEVRGTGAGTSANGYNRACSIIIGIAPDNGIKDKPLIKEHSLYADAYKDYRKCNITKGERKNASEKFSLTVTPVFSNPTYNKFEGLVALGIRKDDGSYTPITQSSKLKFNAMDPEEGYELDFINFNLNYAFPVGATVLYEIYSTDNGKNWDVCAYMENVVPFELEATATSLTLNGNKLSAELKSNEAIRLKMDNSFDITIRNDSQREYLGLINVYTSKTNTKPTFKEGSSSAEEYMCVPAGESTTRTITLKQTANEMYVWVTDRNGEILLDGVKFKVGQIGAGESTGISQITAQNNVRISSAAGVLTIVSAESKLIPVYSIGGQFITKVSVSAGVPVQVNLRPGIYIVAGRKVAVK</sequence>
<evidence type="ECO:0000256" key="1">
    <source>
        <dbReference type="ARBA" id="ARBA00009693"/>
    </source>
</evidence>
<evidence type="ECO:0000256" key="4">
    <source>
        <dbReference type="ARBA" id="ARBA00022801"/>
    </source>
</evidence>
<keyword evidence="5" id="KW-0788">Thiol protease</keyword>
<dbReference type="SUPFAM" id="SSF54001">
    <property type="entry name" value="Cysteine proteinases"/>
    <property type="match status" value="1"/>
</dbReference>
<comment type="caution">
    <text evidence="8">The sequence shown here is derived from an EMBL/GenBank/DDBJ whole genome shotgun (WGS) entry which is preliminary data.</text>
</comment>
<dbReference type="InterPro" id="IPR038765">
    <property type="entry name" value="Papain-like_cys_pep_sf"/>
</dbReference>
<feature type="active site" description="Nucleophile" evidence="6">
    <location>
        <position position="196"/>
    </location>
</feature>
<evidence type="ECO:0000313" key="8">
    <source>
        <dbReference type="EMBL" id="MQN31991.1"/>
    </source>
</evidence>
<dbReference type="GO" id="GO:0008234">
    <property type="term" value="F:cysteine-type peptidase activity"/>
    <property type="evidence" value="ECO:0007669"/>
    <property type="project" value="UniProtKB-KW"/>
</dbReference>
<dbReference type="InterPro" id="IPR000200">
    <property type="entry name" value="Peptidase_C10"/>
</dbReference>
<accession>A0AAW9TF27</accession>
<dbReference type="AlphaFoldDB" id="A0AAW9TF27"/>
<comment type="similarity">
    <text evidence="1">Belongs to the peptidase C10 family.</text>
</comment>
<evidence type="ECO:0000256" key="2">
    <source>
        <dbReference type="ARBA" id="ARBA00022670"/>
    </source>
</evidence>
<organism evidence="8 9">
    <name type="scientific">Segatella copri</name>
    <dbReference type="NCBI Taxonomy" id="165179"/>
    <lineage>
        <taxon>Bacteria</taxon>
        <taxon>Pseudomonadati</taxon>
        <taxon>Bacteroidota</taxon>
        <taxon>Bacteroidia</taxon>
        <taxon>Bacteroidales</taxon>
        <taxon>Prevotellaceae</taxon>
        <taxon>Segatella</taxon>
    </lineage>
</organism>
<dbReference type="Gene3D" id="3.90.70.50">
    <property type="entry name" value="Peptidase C10, streptopain"/>
    <property type="match status" value="1"/>
</dbReference>
<dbReference type="Pfam" id="PF01640">
    <property type="entry name" value="Peptidase_C10"/>
    <property type="match status" value="1"/>
</dbReference>
<evidence type="ECO:0000259" key="7">
    <source>
        <dbReference type="Pfam" id="PF13734"/>
    </source>
</evidence>
<dbReference type="InterPro" id="IPR044934">
    <property type="entry name" value="Streptopain_sf"/>
</dbReference>
<evidence type="ECO:0000256" key="5">
    <source>
        <dbReference type="ARBA" id="ARBA00022807"/>
    </source>
</evidence>
<evidence type="ECO:0000256" key="3">
    <source>
        <dbReference type="ARBA" id="ARBA00022729"/>
    </source>
</evidence>
<dbReference type="GO" id="GO:0006508">
    <property type="term" value="P:proteolysis"/>
    <property type="evidence" value="ECO:0007669"/>
    <property type="project" value="UniProtKB-KW"/>
</dbReference>
<evidence type="ECO:0000256" key="6">
    <source>
        <dbReference type="PIRSR" id="PIRSR600200-1"/>
    </source>
</evidence>
<feature type="active site" description="Proton acceptor" evidence="6">
    <location>
        <position position="339"/>
    </location>
</feature>
<proteinExistence type="inferred from homology"/>
<keyword evidence="4" id="KW-0378">Hydrolase</keyword>
<dbReference type="PRINTS" id="PR00797">
    <property type="entry name" value="STREPTOPAIN"/>
</dbReference>
<name>A0AAW9TF27_9BACT</name>
<keyword evidence="2" id="KW-0645">Protease</keyword>
<keyword evidence="3" id="KW-0732">Signal</keyword>
<evidence type="ECO:0000313" key="9">
    <source>
        <dbReference type="Proteomes" id="UP000420707"/>
    </source>
</evidence>
<dbReference type="EMBL" id="VZCR01000047">
    <property type="protein sequence ID" value="MQN31991.1"/>
    <property type="molecule type" value="Genomic_DNA"/>
</dbReference>
<gene>
    <name evidence="8" type="ORF">F7D90_08510</name>
</gene>
<dbReference type="InterPro" id="IPR025896">
    <property type="entry name" value="Spi_Prtas-inh"/>
</dbReference>
<feature type="domain" description="Spi protease inhibitor" evidence="7">
    <location>
        <begin position="57"/>
        <end position="131"/>
    </location>
</feature>
<dbReference type="RefSeq" id="WP_153086438.1">
    <property type="nucleotide sequence ID" value="NZ_VZAM01000018.1"/>
</dbReference>